<dbReference type="Pfam" id="PF06203">
    <property type="entry name" value="CCT"/>
    <property type="match status" value="1"/>
</dbReference>
<feature type="region of interest" description="Disordered" evidence="4">
    <location>
        <begin position="22"/>
        <end position="61"/>
    </location>
</feature>
<feature type="compositionally biased region" description="Basic residues" evidence="4">
    <location>
        <begin position="51"/>
        <end position="60"/>
    </location>
</feature>
<keyword evidence="2 3" id="KW-0539">Nucleus</keyword>
<comment type="subcellular location">
    <subcellularLocation>
        <location evidence="1 3">Nucleus</location>
    </subcellularLocation>
</comment>
<feature type="region of interest" description="Disordered" evidence="4">
    <location>
        <begin position="401"/>
        <end position="423"/>
    </location>
</feature>
<dbReference type="GO" id="GO:0006355">
    <property type="term" value="P:regulation of DNA-templated transcription"/>
    <property type="evidence" value="ECO:0007669"/>
    <property type="project" value="TreeGrafter"/>
</dbReference>
<dbReference type="PANTHER" id="PTHR31874:SF10">
    <property type="entry name" value="PROTEIN CHLOROPLAST IMPORT APPARATUS 2"/>
    <property type="match status" value="1"/>
</dbReference>
<accession>A0A8A6LNT0</accession>
<protein>
    <submittedName>
        <fullName evidence="6">CCT type transcription factor</fullName>
    </submittedName>
</protein>
<dbReference type="EMBL" id="MT414986">
    <property type="protein sequence ID" value="QTJ02271.1"/>
    <property type="molecule type" value="mRNA"/>
</dbReference>
<dbReference type="OrthoDB" id="153872at2759"/>
<evidence type="ECO:0000256" key="4">
    <source>
        <dbReference type="SAM" id="MobiDB-lite"/>
    </source>
</evidence>
<dbReference type="PANTHER" id="PTHR31874">
    <property type="entry name" value="CCT MOTIF FAMILY PROTEIN, EXPRESSED"/>
    <property type="match status" value="1"/>
</dbReference>
<dbReference type="InterPro" id="IPR052453">
    <property type="entry name" value="CONSTANS-like_ZF"/>
</dbReference>
<evidence type="ECO:0000259" key="5">
    <source>
        <dbReference type="PROSITE" id="PS51017"/>
    </source>
</evidence>
<gene>
    <name evidence="6" type="ORF">CRO_T112897</name>
</gene>
<organism evidence="6">
    <name type="scientific">Catharanthus roseus</name>
    <name type="common">Madagascar periwinkle</name>
    <name type="synonym">Vinca rosea</name>
    <dbReference type="NCBI Taxonomy" id="4058"/>
    <lineage>
        <taxon>Eukaryota</taxon>
        <taxon>Viridiplantae</taxon>
        <taxon>Streptophyta</taxon>
        <taxon>Embryophyta</taxon>
        <taxon>Tracheophyta</taxon>
        <taxon>Spermatophyta</taxon>
        <taxon>Magnoliopsida</taxon>
        <taxon>eudicotyledons</taxon>
        <taxon>Gunneridae</taxon>
        <taxon>Pentapetalae</taxon>
        <taxon>asterids</taxon>
        <taxon>lamiids</taxon>
        <taxon>Gentianales</taxon>
        <taxon>Apocynaceae</taxon>
        <taxon>Rauvolfioideae</taxon>
        <taxon>Vinceae</taxon>
        <taxon>Catharanthinae</taxon>
        <taxon>Catharanthus</taxon>
    </lineage>
</organism>
<reference evidence="6" key="1">
    <citation type="journal article" date="2020" name="bioRxiv">
        <title>Subfunctionalization of paralog transcription factors contributes to regulation of alkaloid pathway branch choice in Catharanthus roseus.</title>
        <authorList>
            <person name="Colinas M."/>
            <person name="Pollier J."/>
            <person name="Vaneechoutte D."/>
            <person name="Malat D.G."/>
            <person name="Schweizer F."/>
            <person name="De Milde L."/>
            <person name="De Clercq R."/>
            <person name="Guedes J.G."/>
            <person name="Martinez-Cortes T."/>
            <person name="Molina Hidalgo F.J."/>
            <person name="Sottomayor M."/>
            <person name="Vandepoele K."/>
            <person name="Goossens A."/>
        </authorList>
    </citation>
    <scope>NUCLEOTIDE SEQUENCE</scope>
</reference>
<evidence type="ECO:0000256" key="1">
    <source>
        <dbReference type="ARBA" id="ARBA00004123"/>
    </source>
</evidence>
<dbReference type="GO" id="GO:0005634">
    <property type="term" value="C:nucleus"/>
    <property type="evidence" value="ECO:0007669"/>
    <property type="project" value="UniProtKB-SubCell"/>
</dbReference>
<sequence>MSSCLTGGGRAYRLDLDIIKSPSTSWTSNSSSPSSTLSESSNSPIAAISTRKPRTPRKRPNQTYNEAAALLSTAYPKIFSPKHFTKLPCKFTKQNYPFSYESSAELFLPFQTIDNPSSFLIHHQLEKPNYPTIREKQQQVKSPGEIEINSKGDSSSLEIFDEFKQQEDFDAESILDEEIGEGIDSILGDPELVAVEEEPNNKAGFFCSSSSINSSSSHQLGTCYGYPVGLGFGVNFDFGFGIGMRNHNHNIRAFRNCDEGGELWSVNIGDITPKFNKQPQSEKKKKKKKVESVMKNSVSAIAAAKEEEEEFGVENQNSTLLLKLDYDKVLNAWSDRGCPFSDDSPTSEAAGGNDVHARLAKIDLFSESGGIREASVLRYKEKRRTRLFSKKIRYQVRKVNADRRPRMKGRFVRRSKSPESEQG</sequence>
<dbReference type="AlphaFoldDB" id="A0A8A6LNT0"/>
<feature type="compositionally biased region" description="Low complexity" evidence="4">
    <location>
        <begin position="22"/>
        <end position="44"/>
    </location>
</feature>
<evidence type="ECO:0000256" key="2">
    <source>
        <dbReference type="ARBA" id="ARBA00023242"/>
    </source>
</evidence>
<proteinExistence type="evidence at transcript level"/>
<feature type="compositionally biased region" description="Basic residues" evidence="4">
    <location>
        <begin position="405"/>
        <end position="415"/>
    </location>
</feature>
<dbReference type="PROSITE" id="PS51017">
    <property type="entry name" value="CCT"/>
    <property type="match status" value="1"/>
</dbReference>
<dbReference type="InterPro" id="IPR010402">
    <property type="entry name" value="CCT_domain"/>
</dbReference>
<evidence type="ECO:0000256" key="3">
    <source>
        <dbReference type="PROSITE-ProRule" id="PRU00357"/>
    </source>
</evidence>
<feature type="domain" description="CCT" evidence="5">
    <location>
        <begin position="372"/>
        <end position="414"/>
    </location>
</feature>
<evidence type="ECO:0000313" key="6">
    <source>
        <dbReference type="EMBL" id="QTJ02271.1"/>
    </source>
</evidence>
<name>A0A8A6LNT0_CATRO</name>